<feature type="short sequence motif" description="'HIGH' region" evidence="7">
    <location>
        <begin position="37"/>
        <end position="47"/>
    </location>
</feature>
<keyword evidence="3 7" id="KW-0547">Nucleotide-binding</keyword>
<dbReference type="Gene3D" id="1.10.1160.10">
    <property type="entry name" value="Glutamyl-trna Synthetase, Domain 2"/>
    <property type="match status" value="1"/>
</dbReference>
<evidence type="ECO:0000256" key="6">
    <source>
        <dbReference type="ARBA" id="ARBA00023146"/>
    </source>
</evidence>
<dbReference type="GO" id="GO:0005524">
    <property type="term" value="F:ATP binding"/>
    <property type="evidence" value="ECO:0007669"/>
    <property type="project" value="UniProtKB-UniRule"/>
</dbReference>
<dbReference type="PRINTS" id="PR00987">
    <property type="entry name" value="TRNASYNTHGLU"/>
</dbReference>
<dbReference type="SUPFAM" id="SSF52374">
    <property type="entry name" value="Nucleotidylyl transferase"/>
    <property type="match status" value="1"/>
</dbReference>
<dbReference type="PROSITE" id="PS00178">
    <property type="entry name" value="AA_TRNA_LIGASE_I"/>
    <property type="match status" value="1"/>
</dbReference>
<dbReference type="GO" id="GO:0005829">
    <property type="term" value="C:cytosol"/>
    <property type="evidence" value="ECO:0007669"/>
    <property type="project" value="TreeGrafter"/>
</dbReference>
<comment type="function">
    <text evidence="7">Catalyzes the attachment of glutamate to tRNA(Glu) in a two-step reaction: glutamate is first activated by ATP to form Glu-AMP and then transferred to the acceptor end of tRNA(Glu).</text>
</comment>
<evidence type="ECO:0000256" key="5">
    <source>
        <dbReference type="ARBA" id="ARBA00022917"/>
    </source>
</evidence>
<comment type="similarity">
    <text evidence="1 7">Belongs to the class-I aminoacyl-tRNA synthetase family. Glutamate--tRNA ligase type 1 subfamily.</text>
</comment>
<protein>
    <recommendedName>
        <fullName evidence="7">Glutamate--tRNA ligase</fullName>
        <ecNumber evidence="7">6.1.1.17</ecNumber>
    </recommendedName>
    <alternativeName>
        <fullName evidence="7">Glutamyl-tRNA synthetase</fullName>
        <shortName evidence="7">GluRS</shortName>
    </alternativeName>
</protein>
<dbReference type="InterPro" id="IPR008925">
    <property type="entry name" value="aa_tRNA-synth_I_cd-bd_sf"/>
</dbReference>
<dbReference type="InterPro" id="IPR020058">
    <property type="entry name" value="Glu/Gln-tRNA-synth_Ib_cat-dom"/>
</dbReference>
<dbReference type="InterPro" id="IPR020751">
    <property type="entry name" value="aa-tRNA-synth_I_codon-bd_sub2"/>
</dbReference>
<dbReference type="GO" id="GO:0004818">
    <property type="term" value="F:glutamate-tRNA ligase activity"/>
    <property type="evidence" value="ECO:0007669"/>
    <property type="project" value="UniProtKB-UniRule"/>
</dbReference>
<dbReference type="Gene3D" id="3.40.50.620">
    <property type="entry name" value="HUPs"/>
    <property type="match status" value="1"/>
</dbReference>
<dbReference type="HAMAP" id="MF_00022">
    <property type="entry name" value="Glu_tRNA_synth_type1"/>
    <property type="match status" value="1"/>
</dbReference>
<dbReference type="AlphaFoldDB" id="A0A6J4NWT8"/>
<dbReference type="CDD" id="cd00808">
    <property type="entry name" value="GluRS_core"/>
    <property type="match status" value="1"/>
</dbReference>
<dbReference type="Pfam" id="PF00749">
    <property type="entry name" value="tRNA-synt_1c"/>
    <property type="match status" value="2"/>
</dbReference>
<dbReference type="InterPro" id="IPR001412">
    <property type="entry name" value="aa-tRNA-synth_I_CS"/>
</dbReference>
<accession>A0A6J4NWT8</accession>
<evidence type="ECO:0000256" key="1">
    <source>
        <dbReference type="ARBA" id="ARBA00007894"/>
    </source>
</evidence>
<dbReference type="PANTHER" id="PTHR43311">
    <property type="entry name" value="GLUTAMATE--TRNA LIGASE"/>
    <property type="match status" value="1"/>
</dbReference>
<dbReference type="NCBIfam" id="TIGR00464">
    <property type="entry name" value="gltX_bact"/>
    <property type="match status" value="1"/>
</dbReference>
<evidence type="ECO:0000259" key="9">
    <source>
        <dbReference type="Pfam" id="PF00749"/>
    </source>
</evidence>
<dbReference type="Gene3D" id="1.10.10.350">
    <property type="match status" value="1"/>
</dbReference>
<name>A0A6J4NWT8_9BACT</name>
<dbReference type="SUPFAM" id="SSF48163">
    <property type="entry name" value="An anticodon-binding domain of class I aminoacyl-tRNA synthetases"/>
    <property type="match status" value="1"/>
</dbReference>
<dbReference type="EC" id="6.1.1.17" evidence="7"/>
<feature type="domain" description="Glutamyl/glutaminyl-tRNA synthetase class Ib catalytic" evidence="9">
    <location>
        <begin position="31"/>
        <end position="280"/>
    </location>
</feature>
<comment type="subcellular location">
    <subcellularLocation>
        <location evidence="7">Cytoplasm</location>
    </subcellularLocation>
</comment>
<gene>
    <name evidence="7" type="primary">gltX</name>
    <name evidence="11" type="ORF">AVDCRST_MAG64-1619</name>
</gene>
<dbReference type="InterPro" id="IPR033910">
    <property type="entry name" value="GluRS_core"/>
</dbReference>
<comment type="subunit">
    <text evidence="7">Monomer.</text>
</comment>
<dbReference type="GO" id="GO:0000049">
    <property type="term" value="F:tRNA binding"/>
    <property type="evidence" value="ECO:0007669"/>
    <property type="project" value="InterPro"/>
</dbReference>
<evidence type="ECO:0000256" key="8">
    <source>
        <dbReference type="SAM" id="MobiDB-lite"/>
    </source>
</evidence>
<dbReference type="InterPro" id="IPR049940">
    <property type="entry name" value="GluQ/Sye"/>
</dbReference>
<keyword evidence="4 7" id="KW-0067">ATP-binding</keyword>
<dbReference type="InterPro" id="IPR000924">
    <property type="entry name" value="Glu/Gln-tRNA-synth"/>
</dbReference>
<dbReference type="PANTHER" id="PTHR43311:SF2">
    <property type="entry name" value="GLUTAMATE--TRNA LIGASE, MITOCHONDRIAL-RELATED"/>
    <property type="match status" value="1"/>
</dbReference>
<evidence type="ECO:0000256" key="4">
    <source>
        <dbReference type="ARBA" id="ARBA00022840"/>
    </source>
</evidence>
<evidence type="ECO:0000313" key="11">
    <source>
        <dbReference type="EMBL" id="CAA9399513.1"/>
    </source>
</evidence>
<feature type="binding site" evidence="7">
    <location>
        <position position="272"/>
    </location>
    <ligand>
        <name>ATP</name>
        <dbReference type="ChEBI" id="CHEBI:30616"/>
    </ligand>
</feature>
<evidence type="ECO:0000259" key="10">
    <source>
        <dbReference type="Pfam" id="PF19269"/>
    </source>
</evidence>
<keyword evidence="7" id="KW-0963">Cytoplasm</keyword>
<organism evidence="11">
    <name type="scientific">uncultured Phycisphaerae bacterium</name>
    <dbReference type="NCBI Taxonomy" id="904963"/>
    <lineage>
        <taxon>Bacteria</taxon>
        <taxon>Pseudomonadati</taxon>
        <taxon>Planctomycetota</taxon>
        <taxon>Phycisphaerae</taxon>
        <taxon>environmental samples</taxon>
    </lineage>
</organism>
<proteinExistence type="inferred from homology"/>
<evidence type="ECO:0000256" key="3">
    <source>
        <dbReference type="ARBA" id="ARBA00022741"/>
    </source>
</evidence>
<dbReference type="InterPro" id="IPR045462">
    <property type="entry name" value="aa-tRNA-synth_I_cd-bd"/>
</dbReference>
<evidence type="ECO:0000256" key="2">
    <source>
        <dbReference type="ARBA" id="ARBA00022598"/>
    </source>
</evidence>
<dbReference type="InterPro" id="IPR004527">
    <property type="entry name" value="Glu-tRNA-ligase_bac/mito"/>
</dbReference>
<feature type="domain" description="Aminoacyl-tRNA synthetase class I anticodon-binding" evidence="10">
    <location>
        <begin position="438"/>
        <end position="565"/>
    </location>
</feature>
<dbReference type="InterPro" id="IPR014729">
    <property type="entry name" value="Rossmann-like_a/b/a_fold"/>
</dbReference>
<comment type="catalytic activity">
    <reaction evidence="7">
        <text>tRNA(Glu) + L-glutamate + ATP = L-glutamyl-tRNA(Glu) + AMP + diphosphate</text>
        <dbReference type="Rhea" id="RHEA:23540"/>
        <dbReference type="Rhea" id="RHEA-COMP:9663"/>
        <dbReference type="Rhea" id="RHEA-COMP:9680"/>
        <dbReference type="ChEBI" id="CHEBI:29985"/>
        <dbReference type="ChEBI" id="CHEBI:30616"/>
        <dbReference type="ChEBI" id="CHEBI:33019"/>
        <dbReference type="ChEBI" id="CHEBI:78442"/>
        <dbReference type="ChEBI" id="CHEBI:78520"/>
        <dbReference type="ChEBI" id="CHEBI:456215"/>
        <dbReference type="EC" id="6.1.1.17"/>
    </reaction>
</comment>
<reference evidence="11" key="1">
    <citation type="submission" date="2020-02" db="EMBL/GenBank/DDBJ databases">
        <authorList>
            <person name="Meier V. D."/>
        </authorList>
    </citation>
    <scope>NUCLEOTIDE SEQUENCE</scope>
    <source>
        <strain evidence="11">AVDCRST_MAG64</strain>
    </source>
</reference>
<keyword evidence="5 7" id="KW-0648">Protein biosynthesis</keyword>
<feature type="domain" description="Glutamyl/glutaminyl-tRNA synthetase class Ib catalytic" evidence="9">
    <location>
        <begin position="343"/>
        <end position="401"/>
    </location>
</feature>
<dbReference type="GO" id="GO:0008270">
    <property type="term" value="F:zinc ion binding"/>
    <property type="evidence" value="ECO:0007669"/>
    <property type="project" value="InterPro"/>
</dbReference>
<feature type="region of interest" description="Disordered" evidence="8">
    <location>
        <begin position="1"/>
        <end position="22"/>
    </location>
</feature>
<comment type="caution">
    <text evidence="7">Lacks conserved residue(s) required for the propagation of feature annotation.</text>
</comment>
<keyword evidence="6 7" id="KW-0030">Aminoacyl-tRNA synthetase</keyword>
<dbReference type="InterPro" id="IPR020061">
    <property type="entry name" value="Glu_tRNA_lig_a-bdl"/>
</dbReference>
<sequence length="567" mass="62782">MTFVPTASAAPTGAAADPAPADPAAAGPVVVVTRFAPSPTGYLHVGGARTALFSWLLARHAGGKFLLRIEDTDLARSTEQATLQLLEDLRWLGLHWDNAELVYQSKRQHVYNAIIDDLIARGLAYKAYETREEIDAERKEAERAKRQFVYRRRPLADEQLRRYEAEGRPAVVRFAMPVTEYRFRDEVLDKEIVLPAEEAQDFVIRKEDGMPTYHFAVVVDDQEMNVTHVLRGQEHTKNTFLHIALQDALGYRRPAYGHLPIIMNLDGSKMGKRDRDRAIRERVQQVVRNTKRPAADLAAAAGLAPPRLDEWLGDAKKQLDLPEQAAVMHVIGLKQSDLPEILVHDFRKNGYLPEALLNFLALLGWSPGGDREQMTMDEMVQLFSVAGVGKANAKFDRTKLAAFNTDGFAKADPARLLAAFRDYLSVNPDSPLGGATDDELGKLVAMKKGFRLLREVDEVSRFLYTPDDQLAYDADAVEKNLKKGDGAGMAALRDVRGVLEGVASWSAASCEGAVKGYCEQKGLGLGKVAQPIRVAISGTTISPPIFESLEFLGKERTLRRIDRALGL</sequence>
<dbReference type="EMBL" id="CADCUQ010000371">
    <property type="protein sequence ID" value="CAA9399513.1"/>
    <property type="molecule type" value="Genomic_DNA"/>
</dbReference>
<keyword evidence="2 7" id="KW-0436">Ligase</keyword>
<evidence type="ECO:0000256" key="7">
    <source>
        <dbReference type="HAMAP-Rule" id="MF_00022"/>
    </source>
</evidence>
<dbReference type="Pfam" id="PF19269">
    <property type="entry name" value="Anticodon_2"/>
    <property type="match status" value="1"/>
</dbReference>
<dbReference type="GO" id="GO:0006424">
    <property type="term" value="P:glutamyl-tRNA aminoacylation"/>
    <property type="evidence" value="ECO:0007669"/>
    <property type="project" value="UniProtKB-UniRule"/>
</dbReference>